<evidence type="ECO:0000313" key="11">
    <source>
        <dbReference type="EMBL" id="GGK31964.1"/>
    </source>
</evidence>
<gene>
    <name evidence="11" type="ORF">GCM10011322_18230</name>
</gene>
<keyword evidence="4 8" id="KW-0812">Transmembrane</keyword>
<feature type="domain" description="YetF C-terminal" evidence="9">
    <location>
        <begin position="92"/>
        <end position="159"/>
    </location>
</feature>
<evidence type="ECO:0000313" key="12">
    <source>
        <dbReference type="Proteomes" id="UP000600449"/>
    </source>
</evidence>
<dbReference type="RefSeq" id="WP_188911960.1">
    <property type="nucleotide sequence ID" value="NZ_BMMF01000005.1"/>
</dbReference>
<dbReference type="Proteomes" id="UP000600449">
    <property type="component" value="Unassembled WGS sequence"/>
</dbReference>
<dbReference type="InterPro" id="IPR023090">
    <property type="entry name" value="UPF0702_alpha/beta_dom_sf"/>
</dbReference>
<proteinExistence type="inferred from homology"/>
<dbReference type="Pfam" id="PF04239">
    <property type="entry name" value="DUF421"/>
    <property type="match status" value="1"/>
</dbReference>
<dbReference type="PANTHER" id="PTHR34582:SF6">
    <property type="entry name" value="UPF0702 TRANSMEMBRANE PROTEIN YCAP"/>
    <property type="match status" value="1"/>
</dbReference>
<feature type="transmembrane region" description="Helical" evidence="8">
    <location>
        <begin position="68"/>
        <end position="90"/>
    </location>
</feature>
<comment type="caution">
    <text evidence="11">The sequence shown here is derived from an EMBL/GenBank/DDBJ whole genome shotgun (WGS) entry which is preliminary data.</text>
</comment>
<protein>
    <submittedName>
        <fullName evidence="11">DUF421 domain-containing protein</fullName>
    </submittedName>
</protein>
<evidence type="ECO:0000256" key="2">
    <source>
        <dbReference type="ARBA" id="ARBA00006448"/>
    </source>
</evidence>
<keyword evidence="6 8" id="KW-0472">Membrane</keyword>
<evidence type="ECO:0000256" key="1">
    <source>
        <dbReference type="ARBA" id="ARBA00004651"/>
    </source>
</evidence>
<dbReference type="AlphaFoldDB" id="A0A917Q6I4"/>
<dbReference type="GO" id="GO:0005886">
    <property type="term" value="C:plasma membrane"/>
    <property type="evidence" value="ECO:0007669"/>
    <property type="project" value="UniProtKB-SubCell"/>
</dbReference>
<keyword evidence="12" id="KW-1185">Reference proteome</keyword>
<evidence type="ECO:0000256" key="4">
    <source>
        <dbReference type="ARBA" id="ARBA00022692"/>
    </source>
</evidence>
<evidence type="ECO:0000256" key="5">
    <source>
        <dbReference type="ARBA" id="ARBA00022989"/>
    </source>
</evidence>
<evidence type="ECO:0000256" key="8">
    <source>
        <dbReference type="SAM" id="Phobius"/>
    </source>
</evidence>
<keyword evidence="5 8" id="KW-1133">Transmembrane helix</keyword>
<dbReference type="Pfam" id="PF20730">
    <property type="entry name" value="YetF_N"/>
    <property type="match status" value="1"/>
</dbReference>
<feature type="transmembrane region" description="Helical" evidence="8">
    <location>
        <begin position="43"/>
        <end position="62"/>
    </location>
</feature>
<reference evidence="11 12" key="1">
    <citation type="journal article" date="2014" name="Int. J. Syst. Evol. Microbiol.">
        <title>Complete genome sequence of Corynebacterium casei LMG S-19264T (=DSM 44701T), isolated from a smear-ripened cheese.</title>
        <authorList>
            <consortium name="US DOE Joint Genome Institute (JGI-PGF)"/>
            <person name="Walter F."/>
            <person name="Albersmeier A."/>
            <person name="Kalinowski J."/>
            <person name="Ruckert C."/>
        </authorList>
    </citation>
    <scope>NUCLEOTIDE SEQUENCE [LARGE SCALE GENOMIC DNA]</scope>
    <source>
        <strain evidence="11 12">CGMCC 1.9161</strain>
    </source>
</reference>
<dbReference type="InterPro" id="IPR007353">
    <property type="entry name" value="DUF421"/>
</dbReference>
<accession>A0A917Q6I4</accession>
<name>A0A917Q6I4_9HYPH</name>
<dbReference type="EMBL" id="BMMF01000005">
    <property type="protein sequence ID" value="GGK31964.1"/>
    <property type="molecule type" value="Genomic_DNA"/>
</dbReference>
<comment type="subcellular location">
    <subcellularLocation>
        <location evidence="1">Cell membrane</location>
        <topology evidence="1">Multi-pass membrane protein</topology>
    </subcellularLocation>
</comment>
<dbReference type="PANTHER" id="PTHR34582">
    <property type="entry name" value="UPF0702 TRANSMEMBRANE PROTEIN YCAP"/>
    <property type="match status" value="1"/>
</dbReference>
<evidence type="ECO:0000259" key="9">
    <source>
        <dbReference type="Pfam" id="PF04239"/>
    </source>
</evidence>
<evidence type="ECO:0000256" key="3">
    <source>
        <dbReference type="ARBA" id="ARBA00022475"/>
    </source>
</evidence>
<feature type="domain" description="YetF-like N-terminal transmembrane" evidence="10">
    <location>
        <begin position="22"/>
        <end position="87"/>
    </location>
</feature>
<sequence>MSADAFLAPWSDIARILVVGALAYVGLVVFLRVTGKRTLTKLNAFDLVVTVALGSTLATILLSRDVALVEGLTAFALLILLQWVVTYASVRSQPFQTLVKATPTLLVHRGAILEDALRKERVSREEVLAVVRSSGATDLTDVGAVILETDGSFSVLSSAPAPDAGRSTLATVETPTDGADDQASQRLRRL</sequence>
<comment type="similarity">
    <text evidence="2">Belongs to the UPF0702 family.</text>
</comment>
<feature type="transmembrane region" description="Helical" evidence="8">
    <location>
        <begin position="13"/>
        <end position="31"/>
    </location>
</feature>
<keyword evidence="3" id="KW-1003">Cell membrane</keyword>
<evidence type="ECO:0000259" key="10">
    <source>
        <dbReference type="Pfam" id="PF20730"/>
    </source>
</evidence>
<evidence type="ECO:0000256" key="6">
    <source>
        <dbReference type="ARBA" id="ARBA00023136"/>
    </source>
</evidence>
<feature type="region of interest" description="Disordered" evidence="7">
    <location>
        <begin position="157"/>
        <end position="190"/>
    </location>
</feature>
<dbReference type="InterPro" id="IPR048454">
    <property type="entry name" value="YetF_N"/>
</dbReference>
<organism evidence="11 12">
    <name type="scientific">Salinarimonas ramus</name>
    <dbReference type="NCBI Taxonomy" id="690164"/>
    <lineage>
        <taxon>Bacteria</taxon>
        <taxon>Pseudomonadati</taxon>
        <taxon>Pseudomonadota</taxon>
        <taxon>Alphaproteobacteria</taxon>
        <taxon>Hyphomicrobiales</taxon>
        <taxon>Salinarimonadaceae</taxon>
        <taxon>Salinarimonas</taxon>
    </lineage>
</organism>
<evidence type="ECO:0000256" key="7">
    <source>
        <dbReference type="SAM" id="MobiDB-lite"/>
    </source>
</evidence>
<dbReference type="Gene3D" id="3.30.240.20">
    <property type="entry name" value="bsu07140 like domains"/>
    <property type="match status" value="1"/>
</dbReference>